<name>A0ACC6CB46_9BURK</name>
<protein>
    <submittedName>
        <fullName evidence="1">DUF2130 domain-containing protein</fullName>
    </submittedName>
</protein>
<dbReference type="EMBL" id="JAPPUY010000003">
    <property type="protein sequence ID" value="MCY4745648.1"/>
    <property type="molecule type" value="Genomic_DNA"/>
</dbReference>
<gene>
    <name evidence="1" type="ORF">NYO99_11750</name>
</gene>
<evidence type="ECO:0000313" key="2">
    <source>
        <dbReference type="Proteomes" id="UP001076464"/>
    </source>
</evidence>
<reference evidence="1" key="1">
    <citation type="submission" date="2022-08" db="EMBL/GenBank/DDBJ databases">
        <title>Genome sequencing of Pelomonas sp. UHG3.</title>
        <authorList>
            <person name="So Y."/>
        </authorList>
    </citation>
    <scope>NUCLEOTIDE SEQUENCE</scope>
    <source>
        <strain evidence="1">UHG3</strain>
    </source>
</reference>
<organism evidence="1 2">
    <name type="scientific">Roseateles hydrophilus</name>
    <dbReference type="NCBI Taxonomy" id="2975054"/>
    <lineage>
        <taxon>Bacteria</taxon>
        <taxon>Pseudomonadati</taxon>
        <taxon>Pseudomonadota</taxon>
        <taxon>Betaproteobacteria</taxon>
        <taxon>Burkholderiales</taxon>
        <taxon>Sphaerotilaceae</taxon>
        <taxon>Roseateles</taxon>
    </lineage>
</organism>
<dbReference type="Proteomes" id="UP001076464">
    <property type="component" value="Unassembled WGS sequence"/>
</dbReference>
<comment type="caution">
    <text evidence="1">The sequence shown here is derived from an EMBL/GenBank/DDBJ whole genome shotgun (WGS) entry which is preliminary data.</text>
</comment>
<sequence length="462" mass="52352">MNEIICPHCSKAFKVDEAGYANILKQVRDKEFEAQLHDRLAQAEVEKKSTVALAEARLQAQFQQQVATRDVELHELKAKLDAVELQRTLAIREATSDLERQRDALTAALTEEKRHAETALQLAEARKLHELQAAAAIKDAEIQSLRAKLDNVEVTKTLALSEAVGTVEKEREALKAELARAALEKSLAETSLKEKYETQIKERDDAIERLRDLKAKLSTKMLGETLEQHCETEFNRLRATAFQTAYFEKDNDARSGSKGDYIFRESDASGTEIVSIMFEMKNEADRTATKGRNEDFLKELDKDRTEKGCEYAVLVSLLEPESELYNTGIVDMSHRHPKMYVVRPQFFIPIITLLRNAAMNSLKFKTELALVKAQNIDITNFESELDAFKTAFAKNYDLASRRFQLAIDEIDKSIDHLQKTKEALLGTDRNLRLANDKAQDVTIKRLTKGNPTMAAKFAEVKK</sequence>
<proteinExistence type="predicted"/>
<evidence type="ECO:0000313" key="1">
    <source>
        <dbReference type="EMBL" id="MCY4745648.1"/>
    </source>
</evidence>
<keyword evidence="2" id="KW-1185">Reference proteome</keyword>
<accession>A0ACC6CB46</accession>